<dbReference type="Pfam" id="PF13487">
    <property type="entry name" value="HD_5"/>
    <property type="match status" value="1"/>
</dbReference>
<dbReference type="PANTHER" id="PTHR43155:SF2">
    <property type="entry name" value="CYCLIC DI-GMP PHOSPHODIESTERASE PA4108"/>
    <property type="match status" value="1"/>
</dbReference>
<dbReference type="SUPFAM" id="SSF109604">
    <property type="entry name" value="HD-domain/PDEase-like"/>
    <property type="match status" value="1"/>
</dbReference>
<reference evidence="2 3" key="1">
    <citation type="submission" date="2013-08" db="EMBL/GenBank/DDBJ databases">
        <authorList>
            <person name="Huang J."/>
            <person name="Wang G."/>
        </authorList>
    </citation>
    <scope>NUCLEOTIDE SEQUENCE [LARGE SCALE GENOMIC DNA]</scope>
    <source>
        <strain evidence="2 3">JSM 076056</strain>
    </source>
</reference>
<dbReference type="STRING" id="1385510.GCA_000425205_00450"/>
<organism evidence="2 3">
    <name type="scientific">Pontibacillus halophilus JSM 076056 = DSM 19796</name>
    <dbReference type="NCBI Taxonomy" id="1385510"/>
    <lineage>
        <taxon>Bacteria</taxon>
        <taxon>Bacillati</taxon>
        <taxon>Bacillota</taxon>
        <taxon>Bacilli</taxon>
        <taxon>Bacillales</taxon>
        <taxon>Bacillaceae</taxon>
        <taxon>Pontibacillus</taxon>
    </lineage>
</organism>
<comment type="caution">
    <text evidence="2">The sequence shown here is derived from an EMBL/GenBank/DDBJ whole genome shotgun (WGS) entry which is preliminary data.</text>
</comment>
<dbReference type="Proteomes" id="UP000030528">
    <property type="component" value="Unassembled WGS sequence"/>
</dbReference>
<dbReference type="PANTHER" id="PTHR43155">
    <property type="entry name" value="CYCLIC DI-GMP PHOSPHODIESTERASE PA4108-RELATED"/>
    <property type="match status" value="1"/>
</dbReference>
<dbReference type="OrthoDB" id="9759601at2"/>
<dbReference type="InterPro" id="IPR037522">
    <property type="entry name" value="HD_GYP_dom"/>
</dbReference>
<accession>A0A0A5GK57</accession>
<dbReference type="GO" id="GO:0016787">
    <property type="term" value="F:hydrolase activity"/>
    <property type="evidence" value="ECO:0007669"/>
    <property type="project" value="UniProtKB-KW"/>
</dbReference>
<evidence type="ECO:0000313" key="2">
    <source>
        <dbReference type="EMBL" id="KGX93666.1"/>
    </source>
</evidence>
<dbReference type="AlphaFoldDB" id="A0A0A5GK57"/>
<gene>
    <name evidence="2" type="ORF">N781_00150</name>
</gene>
<protein>
    <submittedName>
        <fullName evidence="2">Phosphohydrolase</fullName>
    </submittedName>
</protein>
<keyword evidence="2" id="KW-0378">Hydrolase</keyword>
<name>A0A0A5GK57_9BACI</name>
<sequence>MHIHTSQLIEGCMITKDVTGKTNHPIVEKNTVVKPIHIEILHDFMIDEVEVGPKLANGSTFKPKESKEEPSIVEESLDERRGASPFVDHYLEGVAAYKRMYQNWKSGADVDIASVRETFLPLFKRASRHANDVITLHHYSSKSDYIYHHSVAVGLLSFLIASKLQFNEREQLQVGISGLLSDCGMAKIDERILSKSGPLTEAEYTEIKQHPSYSYKMLERVSSVSQSVRFGALQHHERMDGSGYPLGVHDNKLHPYGKIIAVSDMYHAMTCERLYKTKQSPFRVIEAIMKDQFGKFDPHVVQVFVKQITNFSAGTKVRLSNNQHGEIIFIEDQLPTRPMIRLSHSDQIIHLKDYPQTYIEEVL</sequence>
<keyword evidence="3" id="KW-1185">Reference proteome</keyword>
<dbReference type="eggNOG" id="COG2206">
    <property type="taxonomic scope" value="Bacteria"/>
</dbReference>
<feature type="domain" description="HD-GYP" evidence="1">
    <location>
        <begin position="124"/>
        <end position="320"/>
    </location>
</feature>
<dbReference type="PROSITE" id="PS51832">
    <property type="entry name" value="HD_GYP"/>
    <property type="match status" value="1"/>
</dbReference>
<evidence type="ECO:0000313" key="3">
    <source>
        <dbReference type="Proteomes" id="UP000030528"/>
    </source>
</evidence>
<evidence type="ECO:0000259" key="1">
    <source>
        <dbReference type="PROSITE" id="PS51832"/>
    </source>
</evidence>
<dbReference type="RefSeq" id="WP_026799242.1">
    <property type="nucleotide sequence ID" value="NZ_AULI01000001.1"/>
</dbReference>
<dbReference type="InterPro" id="IPR003607">
    <property type="entry name" value="HD/PDEase_dom"/>
</dbReference>
<dbReference type="CDD" id="cd00077">
    <property type="entry name" value="HDc"/>
    <property type="match status" value="1"/>
</dbReference>
<dbReference type="EMBL" id="AVPE01000001">
    <property type="protein sequence ID" value="KGX93666.1"/>
    <property type="molecule type" value="Genomic_DNA"/>
</dbReference>
<proteinExistence type="predicted"/>
<dbReference type="Gene3D" id="1.10.3210.10">
    <property type="entry name" value="Hypothetical protein af1432"/>
    <property type="match status" value="1"/>
</dbReference>